<dbReference type="SUPFAM" id="SSF46689">
    <property type="entry name" value="Homeodomain-like"/>
    <property type="match status" value="1"/>
</dbReference>
<dbReference type="InterPro" id="IPR009057">
    <property type="entry name" value="Homeodomain-like_sf"/>
</dbReference>
<comment type="caution">
    <text evidence="4">The sequence shown here is derived from an EMBL/GenBank/DDBJ whole genome shotgun (WGS) entry which is preliminary data.</text>
</comment>
<name>A0A842HJC6_9BURK</name>
<dbReference type="GO" id="GO:0043565">
    <property type="term" value="F:sequence-specific DNA binding"/>
    <property type="evidence" value="ECO:0007669"/>
    <property type="project" value="InterPro"/>
</dbReference>
<proteinExistence type="predicted"/>
<dbReference type="RefSeq" id="WP_185778220.1">
    <property type="nucleotide sequence ID" value="NZ_JACJUU010000001.1"/>
</dbReference>
<sequence length="417" mass="44945">MKDPQSSLFFKTLEERISLARRRYFDEGLLPSGVVDSSVFESWMRCQRRGIDPDTKTEFNEVTQSRIALSQQRNHQLLLAWSSQVSELEKTLAGTSCSAILTDATGIVIACSGKNDDRDGITRHAHRIGVNLSEEAVGTTAPGLALKAGKTITVKGGEHFSNHISHMYCAAAPIKNIHNNIAGVLNIAREGSPFTFQASALVSLYAASIENNYLASSATDQIVIALQLNPSLLNTPYVGLIGCSETGDVLWQNQVAGQLIGDTNNIWCDDGPLNIKHIFGSSINRLLLGSSGYPLAVQLSSGLRIWLKVTRKPCGPIPTHHLQPMATTRSSTASSLPIANTSVSTGQTTTAPSAPLPNPGHKPDNETPPSSLKECDVDIILNTVKRFDGNISKAAKVLKVSRGLIYRRLALQKETPG</sequence>
<dbReference type="EMBL" id="JACJUU010000001">
    <property type="protein sequence ID" value="MBC2768366.1"/>
    <property type="molecule type" value="Genomic_DNA"/>
</dbReference>
<evidence type="ECO:0000256" key="1">
    <source>
        <dbReference type="SAM" id="MobiDB-lite"/>
    </source>
</evidence>
<feature type="region of interest" description="Disordered" evidence="1">
    <location>
        <begin position="318"/>
        <end position="372"/>
    </location>
</feature>
<protein>
    <recommendedName>
        <fullName evidence="6">DNA binding HTH domain-containing protein</fullName>
    </recommendedName>
</protein>
<reference evidence="4 5" key="1">
    <citation type="submission" date="2020-08" db="EMBL/GenBank/DDBJ databases">
        <title>Paraeoetvoesia sp. YC-7-48 draft genome sequence.</title>
        <authorList>
            <person name="Yao L."/>
        </authorList>
    </citation>
    <scope>NUCLEOTIDE SEQUENCE [LARGE SCALE GENOMIC DNA]</scope>
    <source>
        <strain evidence="5">YC-7-48</strain>
    </source>
</reference>
<evidence type="ECO:0000259" key="3">
    <source>
        <dbReference type="Pfam" id="PF02954"/>
    </source>
</evidence>
<dbReference type="InterPro" id="IPR003018">
    <property type="entry name" value="GAF"/>
</dbReference>
<organism evidence="4 5">
    <name type="scientific">Pusillimonas minor</name>
    <dbReference type="NCBI Taxonomy" id="2697024"/>
    <lineage>
        <taxon>Bacteria</taxon>
        <taxon>Pseudomonadati</taxon>
        <taxon>Pseudomonadota</taxon>
        <taxon>Betaproteobacteria</taxon>
        <taxon>Burkholderiales</taxon>
        <taxon>Alcaligenaceae</taxon>
        <taxon>Pusillimonas</taxon>
    </lineage>
</organism>
<feature type="domain" description="GAF" evidence="2">
    <location>
        <begin position="86"/>
        <end position="210"/>
    </location>
</feature>
<evidence type="ECO:0000259" key="2">
    <source>
        <dbReference type="Pfam" id="PF01590"/>
    </source>
</evidence>
<evidence type="ECO:0000313" key="5">
    <source>
        <dbReference type="Proteomes" id="UP000545386"/>
    </source>
</evidence>
<accession>A0A842HJC6</accession>
<dbReference type="Pfam" id="PF01590">
    <property type="entry name" value="GAF"/>
    <property type="match status" value="1"/>
</dbReference>
<evidence type="ECO:0008006" key="6">
    <source>
        <dbReference type="Google" id="ProtNLM"/>
    </source>
</evidence>
<evidence type="ECO:0000313" key="4">
    <source>
        <dbReference type="EMBL" id="MBC2768366.1"/>
    </source>
</evidence>
<dbReference type="Gene3D" id="3.30.450.40">
    <property type="match status" value="1"/>
</dbReference>
<feature type="domain" description="DNA binding HTH" evidence="3">
    <location>
        <begin position="376"/>
        <end position="409"/>
    </location>
</feature>
<keyword evidence="5" id="KW-1185">Reference proteome</keyword>
<dbReference type="AlphaFoldDB" id="A0A842HJC6"/>
<dbReference type="InterPro" id="IPR029016">
    <property type="entry name" value="GAF-like_dom_sf"/>
</dbReference>
<dbReference type="InterPro" id="IPR002197">
    <property type="entry name" value="HTH_Fis"/>
</dbReference>
<dbReference type="Gene3D" id="1.10.10.60">
    <property type="entry name" value="Homeodomain-like"/>
    <property type="match status" value="1"/>
</dbReference>
<gene>
    <name evidence="4" type="ORF">GTU67_00365</name>
</gene>
<dbReference type="Proteomes" id="UP000545386">
    <property type="component" value="Unassembled WGS sequence"/>
</dbReference>
<feature type="compositionally biased region" description="Polar residues" evidence="1">
    <location>
        <begin position="325"/>
        <end position="352"/>
    </location>
</feature>
<dbReference type="Pfam" id="PF02954">
    <property type="entry name" value="HTH_8"/>
    <property type="match status" value="1"/>
</dbReference>